<feature type="chain" id="PRO_5009524673" evidence="1">
    <location>
        <begin position="20"/>
        <end position="292"/>
    </location>
</feature>
<evidence type="ECO:0000256" key="1">
    <source>
        <dbReference type="SAM" id="SignalP"/>
    </source>
</evidence>
<keyword evidence="1" id="KW-0732">Signal</keyword>
<sequence>MKSLLALLALALLVPALLAAPLKPFTAAQLPTQKNLDEASLAVESAMTNGGFEKVGEYSPYPTTQILVFTNETLKDLATASEKGGFGAMLRVSVTDHEGAIQIAYTTPEYWYNAYHLQGDLTSVTEAITKALGKGQAFGPKNGLEPEELREYHYKFGMPYFSDTLLLADHEDYQTALNTVEKGLQNKAGGVSKVYRIDLPDKEETVFGVAMTQKVSSDVFIMKEVDFKEMRSSAHLPYEILVSKGKVYTLPAEFRIAISFPDLSMMGANSFMNIMSAPGDIADALKAVAKGK</sequence>
<evidence type="ECO:0000313" key="2">
    <source>
        <dbReference type="EMBL" id="OGG97085.1"/>
    </source>
</evidence>
<name>A0A1F6GG64_9PROT</name>
<protein>
    <submittedName>
        <fullName evidence="2">Uncharacterized protein</fullName>
    </submittedName>
</protein>
<dbReference type="AlphaFoldDB" id="A0A1F6GG64"/>
<dbReference type="STRING" id="1817772.A2527_13095"/>
<reference evidence="2 3" key="1">
    <citation type="journal article" date="2016" name="Nat. Commun.">
        <title>Thousands of microbial genomes shed light on interconnected biogeochemical processes in an aquifer system.</title>
        <authorList>
            <person name="Anantharaman K."/>
            <person name="Brown C.T."/>
            <person name="Hug L.A."/>
            <person name="Sharon I."/>
            <person name="Castelle C.J."/>
            <person name="Probst A.J."/>
            <person name="Thomas B.C."/>
            <person name="Singh A."/>
            <person name="Wilkins M.J."/>
            <person name="Karaoz U."/>
            <person name="Brodie E.L."/>
            <person name="Williams K.H."/>
            <person name="Hubbard S.S."/>
            <person name="Banfield J.F."/>
        </authorList>
    </citation>
    <scope>NUCLEOTIDE SEQUENCE [LARGE SCALE GENOMIC DNA]</scope>
</reference>
<gene>
    <name evidence="2" type="ORF">A2527_13095</name>
</gene>
<comment type="caution">
    <text evidence="2">The sequence shown here is derived from an EMBL/GenBank/DDBJ whole genome shotgun (WGS) entry which is preliminary data.</text>
</comment>
<proteinExistence type="predicted"/>
<dbReference type="SUPFAM" id="SSF103247">
    <property type="entry name" value="TT1751-like"/>
    <property type="match status" value="1"/>
</dbReference>
<feature type="signal peptide" evidence="1">
    <location>
        <begin position="1"/>
        <end position="19"/>
    </location>
</feature>
<dbReference type="InterPro" id="IPR035923">
    <property type="entry name" value="TT1751-like_sf"/>
</dbReference>
<evidence type="ECO:0000313" key="3">
    <source>
        <dbReference type="Proteomes" id="UP000178449"/>
    </source>
</evidence>
<dbReference type="Proteomes" id="UP000178449">
    <property type="component" value="Unassembled WGS sequence"/>
</dbReference>
<dbReference type="EMBL" id="MFNE01000005">
    <property type="protein sequence ID" value="OGG97085.1"/>
    <property type="molecule type" value="Genomic_DNA"/>
</dbReference>
<accession>A0A1F6GG64</accession>
<organism evidence="2 3">
    <name type="scientific">Candidatus Lambdaproteobacteria bacterium RIFOXYD2_FULL_50_16</name>
    <dbReference type="NCBI Taxonomy" id="1817772"/>
    <lineage>
        <taxon>Bacteria</taxon>
        <taxon>Pseudomonadati</taxon>
        <taxon>Pseudomonadota</taxon>
        <taxon>Candidatus Lambdaproteobacteria</taxon>
    </lineage>
</organism>